<dbReference type="InterPro" id="IPR019734">
    <property type="entry name" value="TPR_rpt"/>
</dbReference>
<dbReference type="AlphaFoldDB" id="A0A434A2Q1"/>
<dbReference type="OrthoDB" id="1375221at2"/>
<accession>A0A434A2Q1</accession>
<dbReference type="EMBL" id="QWDM01000016">
    <property type="protein sequence ID" value="RUT68597.1"/>
    <property type="molecule type" value="Genomic_DNA"/>
</dbReference>
<gene>
    <name evidence="1" type="ORF">D0817_20665</name>
</gene>
<dbReference type="Gene3D" id="1.25.40.10">
    <property type="entry name" value="Tetratricopeptide repeat domain"/>
    <property type="match status" value="1"/>
</dbReference>
<protein>
    <submittedName>
        <fullName evidence="1">Uncharacterized protein</fullName>
    </submittedName>
</protein>
<dbReference type="Proteomes" id="UP000288102">
    <property type="component" value="Unassembled WGS sequence"/>
</dbReference>
<proteinExistence type="predicted"/>
<dbReference type="SUPFAM" id="SSF48452">
    <property type="entry name" value="TPR-like"/>
    <property type="match status" value="1"/>
</dbReference>
<dbReference type="RefSeq" id="WP_127340206.1">
    <property type="nucleotide sequence ID" value="NZ_QWDM01000016.1"/>
</dbReference>
<dbReference type="InterPro" id="IPR011990">
    <property type="entry name" value="TPR-like_helical_dom_sf"/>
</dbReference>
<evidence type="ECO:0000313" key="2">
    <source>
        <dbReference type="Proteomes" id="UP000288102"/>
    </source>
</evidence>
<comment type="caution">
    <text evidence="1">The sequence shown here is derived from an EMBL/GenBank/DDBJ whole genome shotgun (WGS) entry which is preliminary data.</text>
</comment>
<keyword evidence="2" id="KW-1185">Reference proteome</keyword>
<evidence type="ECO:0000313" key="1">
    <source>
        <dbReference type="EMBL" id="RUT68597.1"/>
    </source>
</evidence>
<reference evidence="2" key="1">
    <citation type="journal article" date="2019" name="Syst. Appl. Microbiol.">
        <title>Flavobacterium circumlabens sp. nov. and Flavobacterium cupreum sp. nov., two psychrotrophic species isolated from Antarctic environmental samples.</title>
        <authorList>
            <person name="Kralova S."/>
            <person name="Busse H.-J."/>
            <person name="Svec P."/>
            <person name="Maslanova I."/>
            <person name="Stankova E."/>
            <person name="Bartak M."/>
            <person name="Sedlacek I."/>
        </authorList>
    </citation>
    <scope>NUCLEOTIDE SEQUENCE [LARGE SCALE GENOMIC DNA]</scope>
    <source>
        <strain evidence="2">CCM 8825</strain>
    </source>
</reference>
<name>A0A434A2Q1_9FLAO</name>
<organism evidence="1 2">
    <name type="scientific">Flavobacterium cupreum</name>
    <dbReference type="NCBI Taxonomy" id="2133766"/>
    <lineage>
        <taxon>Bacteria</taxon>
        <taxon>Pseudomonadati</taxon>
        <taxon>Bacteroidota</taxon>
        <taxon>Flavobacteriia</taxon>
        <taxon>Flavobacteriales</taxon>
        <taxon>Flavobacteriaceae</taxon>
        <taxon>Flavobacterium</taxon>
    </lineage>
</organism>
<sequence>MEINENLQAERNLKGAEFEKTGNLEKAVELYEENVAESFKGNHPYDRLATIYKNQNDIENEIRVLEKAIIVFEEITLEDRLEGLPKLFRFKNRLEKAVHTQTQLAKLARQKKSKLK</sequence>
<dbReference type="Pfam" id="PF13181">
    <property type="entry name" value="TPR_8"/>
    <property type="match status" value="1"/>
</dbReference>